<accession>A0ACB9NK39</accession>
<dbReference type="Proteomes" id="UP000828941">
    <property type="component" value="Chromosome 6"/>
</dbReference>
<organism evidence="1 2">
    <name type="scientific">Bauhinia variegata</name>
    <name type="common">Purple orchid tree</name>
    <name type="synonym">Phanera variegata</name>
    <dbReference type="NCBI Taxonomy" id="167791"/>
    <lineage>
        <taxon>Eukaryota</taxon>
        <taxon>Viridiplantae</taxon>
        <taxon>Streptophyta</taxon>
        <taxon>Embryophyta</taxon>
        <taxon>Tracheophyta</taxon>
        <taxon>Spermatophyta</taxon>
        <taxon>Magnoliopsida</taxon>
        <taxon>eudicotyledons</taxon>
        <taxon>Gunneridae</taxon>
        <taxon>Pentapetalae</taxon>
        <taxon>rosids</taxon>
        <taxon>fabids</taxon>
        <taxon>Fabales</taxon>
        <taxon>Fabaceae</taxon>
        <taxon>Cercidoideae</taxon>
        <taxon>Cercideae</taxon>
        <taxon>Bauhiniinae</taxon>
        <taxon>Bauhinia</taxon>
    </lineage>
</organism>
<gene>
    <name evidence="1" type="ORF">L6164_014926</name>
</gene>
<evidence type="ECO:0000313" key="1">
    <source>
        <dbReference type="EMBL" id="KAI4336393.1"/>
    </source>
</evidence>
<dbReference type="EMBL" id="CM039431">
    <property type="protein sequence ID" value="KAI4336393.1"/>
    <property type="molecule type" value="Genomic_DNA"/>
</dbReference>
<evidence type="ECO:0000313" key="2">
    <source>
        <dbReference type="Proteomes" id="UP000828941"/>
    </source>
</evidence>
<name>A0ACB9NK39_BAUVA</name>
<proteinExistence type="predicted"/>
<protein>
    <submittedName>
        <fullName evidence="1">Uncharacterized protein</fullName>
    </submittedName>
</protein>
<comment type="caution">
    <text evidence="1">The sequence shown here is derived from an EMBL/GenBank/DDBJ whole genome shotgun (WGS) entry which is preliminary data.</text>
</comment>
<sequence>MLILPPRPVGNSQTEVDNDTTNERTKATRHPRWTIWETLVLIEAKKVVENGGKPACPSGFNSIQFEPKWDLVSSFCERQGVNRGPVQCRKRYSSLLSDFKKIQKWESDIKVEGESFWMMRNDELKERKLPSYFDWEVFKVLDGKVTTAGACPLARIKTTSEGKNADGDDDDVGKDEEEEAEVEAEATVDGEKMGWNWSKEEETIETNTATKKVTTFLNVAGTEEITMAGTAPMPTSGNYPDSDYTGEPASQEGSKRKRSSPENCEDTTHFSNRFIKVVRRNSDILNAHREAQNMNYQLSREQQKEQSDSLVAALGKLTDALTKIADKL</sequence>
<reference evidence="1 2" key="1">
    <citation type="journal article" date="2022" name="DNA Res.">
        <title>Chromosomal-level genome assembly of the orchid tree Bauhinia variegata (Leguminosae; Cercidoideae) supports the allotetraploid origin hypothesis of Bauhinia.</title>
        <authorList>
            <person name="Zhong Y."/>
            <person name="Chen Y."/>
            <person name="Zheng D."/>
            <person name="Pang J."/>
            <person name="Liu Y."/>
            <person name="Luo S."/>
            <person name="Meng S."/>
            <person name="Qian L."/>
            <person name="Wei D."/>
            <person name="Dai S."/>
            <person name="Zhou R."/>
        </authorList>
    </citation>
    <scope>NUCLEOTIDE SEQUENCE [LARGE SCALE GENOMIC DNA]</scope>
    <source>
        <strain evidence="1">BV-YZ2020</strain>
    </source>
</reference>
<keyword evidence="2" id="KW-1185">Reference proteome</keyword>